<reference evidence="2 3" key="1">
    <citation type="journal article" date="2012" name="J. Bacteriol.">
        <title>Draft Genome Sequence of the Soil Bacterium Burkholderia terrae Strain BS001, Which Interacts with Fungal Surface Structures.</title>
        <authorList>
            <person name="Nazir R."/>
            <person name="Hansen M.A."/>
            <person name="Sorensen S."/>
            <person name="van Elsas J.D."/>
        </authorList>
    </citation>
    <scope>NUCLEOTIDE SEQUENCE [LARGE SCALE GENOMIC DNA]</scope>
    <source>
        <strain evidence="2 3">BS001</strain>
    </source>
</reference>
<dbReference type="CDD" id="cd00085">
    <property type="entry name" value="HNHc"/>
    <property type="match status" value="1"/>
</dbReference>
<dbReference type="RefSeq" id="WP_007588962.1">
    <property type="nucleotide sequence ID" value="NZ_AKAU01000193.1"/>
</dbReference>
<gene>
    <name evidence="2" type="ORF">WQE_33751</name>
</gene>
<evidence type="ECO:0000313" key="3">
    <source>
        <dbReference type="Proteomes" id="UP000004980"/>
    </source>
</evidence>
<dbReference type="InterPro" id="IPR003615">
    <property type="entry name" value="HNH_nuc"/>
</dbReference>
<organism evidence="2 3">
    <name type="scientific">Paraburkholderia hospita</name>
    <dbReference type="NCBI Taxonomy" id="169430"/>
    <lineage>
        <taxon>Bacteria</taxon>
        <taxon>Pseudomonadati</taxon>
        <taxon>Pseudomonadota</taxon>
        <taxon>Betaproteobacteria</taxon>
        <taxon>Burkholderiales</taxon>
        <taxon>Burkholderiaceae</taxon>
        <taxon>Paraburkholderia</taxon>
    </lineage>
</organism>
<keyword evidence="2" id="KW-0378">Hydrolase</keyword>
<protein>
    <submittedName>
        <fullName evidence="2">HNH endonuclease</fullName>
    </submittedName>
</protein>
<dbReference type="Gene3D" id="1.10.30.50">
    <property type="match status" value="1"/>
</dbReference>
<keyword evidence="2" id="KW-0540">Nuclease</keyword>
<dbReference type="InterPro" id="IPR002711">
    <property type="entry name" value="HNH"/>
</dbReference>
<dbReference type="InterPro" id="IPR047693">
    <property type="entry name" value="RNA-guided_IscB-like"/>
</dbReference>
<keyword evidence="3" id="KW-1185">Reference proteome</keyword>
<sequence length="462" mass="52070">MSAFVLDRNGRPLMPCSEKRARLLLARGRARVHRVMPFVIRLVDRMADSCALQPLRIKLDPGSMVTGVALVREADRRIAVINLFELIHRGRQISEALTARRNFRRRRRGANLRYRAPRFLNREKSEGWLPPSLQHRVDTTMAWVQRIRRWAPVTALSSELVRFDLQQLENPEISGLEYQQGTLAGYEVREYLLEKWKRTCIYCDAKERPLQIEHLTARARQGSNRVGNLGLACGDCNQDKGALDVRAYVKDPKRLARILATASRPLRDAAAVNATRWALTDMLRATGLPLELASGGRTKFNRITHDLPKTHALDAVCVGRVDAIDDWERPPLSIKASGRGSYQRTRLTRHGFPRGYLMRQKQVQGFQTGDHVRADVPNGKKAGMHVGRVAVRATGYFNIQTASIVVQGINHRHCRLIQRGDGYAYSLQSTGGYRQGDAGVWRAAHAALSLPGLKPEVSRAFS</sequence>
<evidence type="ECO:0000313" key="2">
    <source>
        <dbReference type="EMBL" id="EIM96428.1"/>
    </source>
</evidence>
<dbReference type="GO" id="GO:0004519">
    <property type="term" value="F:endonuclease activity"/>
    <property type="evidence" value="ECO:0007669"/>
    <property type="project" value="UniProtKB-KW"/>
</dbReference>
<dbReference type="SMART" id="SM00507">
    <property type="entry name" value="HNHc"/>
    <property type="match status" value="1"/>
</dbReference>
<accession>A0ABP2PF56</accession>
<dbReference type="Pfam" id="PF14239">
    <property type="entry name" value="RRXRR"/>
    <property type="match status" value="1"/>
</dbReference>
<evidence type="ECO:0000259" key="1">
    <source>
        <dbReference type="SMART" id="SM00507"/>
    </source>
</evidence>
<feature type="domain" description="HNH nuclease" evidence="1">
    <location>
        <begin position="187"/>
        <end position="238"/>
    </location>
</feature>
<dbReference type="EMBL" id="AKAU01000193">
    <property type="protein sequence ID" value="EIM96428.1"/>
    <property type="molecule type" value="Genomic_DNA"/>
</dbReference>
<dbReference type="InterPro" id="IPR025938">
    <property type="entry name" value="RRXRR_dom"/>
</dbReference>
<proteinExistence type="predicted"/>
<dbReference type="Pfam" id="PF01844">
    <property type="entry name" value="HNH"/>
    <property type="match status" value="1"/>
</dbReference>
<name>A0ABP2PF56_9BURK</name>
<keyword evidence="2" id="KW-0255">Endonuclease</keyword>
<comment type="caution">
    <text evidence="2">The sequence shown here is derived from an EMBL/GenBank/DDBJ whole genome shotgun (WGS) entry which is preliminary data.</text>
</comment>
<dbReference type="NCBIfam" id="NF040563">
    <property type="entry name" value="guided_IscB"/>
    <property type="match status" value="1"/>
</dbReference>
<dbReference type="Proteomes" id="UP000004980">
    <property type="component" value="Unassembled WGS sequence"/>
</dbReference>